<reference evidence="1 2" key="1">
    <citation type="journal article" date="2019" name="Sci. Rep.">
        <title>Orb-weaving spider Araneus ventricosus genome elucidates the spidroin gene catalogue.</title>
        <authorList>
            <person name="Kono N."/>
            <person name="Nakamura H."/>
            <person name="Ohtoshi R."/>
            <person name="Moran D.A.P."/>
            <person name="Shinohara A."/>
            <person name="Yoshida Y."/>
            <person name="Fujiwara M."/>
            <person name="Mori M."/>
            <person name="Tomita M."/>
            <person name="Arakawa K."/>
        </authorList>
    </citation>
    <scope>NUCLEOTIDE SEQUENCE [LARGE SCALE GENOMIC DNA]</scope>
</reference>
<proteinExistence type="predicted"/>
<dbReference type="Proteomes" id="UP000499080">
    <property type="component" value="Unassembled WGS sequence"/>
</dbReference>
<dbReference type="AlphaFoldDB" id="A0A4Y2I0Q9"/>
<accession>A0A4Y2I0Q9</accession>
<protein>
    <submittedName>
        <fullName evidence="1">Uncharacterized protein</fullName>
    </submittedName>
</protein>
<name>A0A4Y2I0Q9_ARAVE</name>
<gene>
    <name evidence="1" type="ORF">AVEN_146301_1</name>
</gene>
<evidence type="ECO:0000313" key="1">
    <source>
        <dbReference type="EMBL" id="GBM71085.1"/>
    </source>
</evidence>
<sequence>MDLVIFNRGQVTRKTPEAASLPILPHHLTRGRLALNRSTVHQARIHGGYCVESEFKPAVQKPRIFNEATATKDARRVGCGSRHHL</sequence>
<evidence type="ECO:0000313" key="2">
    <source>
        <dbReference type="Proteomes" id="UP000499080"/>
    </source>
</evidence>
<comment type="caution">
    <text evidence="1">The sequence shown here is derived from an EMBL/GenBank/DDBJ whole genome shotgun (WGS) entry which is preliminary data.</text>
</comment>
<dbReference type="EMBL" id="BGPR01002291">
    <property type="protein sequence ID" value="GBM71085.1"/>
    <property type="molecule type" value="Genomic_DNA"/>
</dbReference>
<keyword evidence="2" id="KW-1185">Reference proteome</keyword>
<organism evidence="1 2">
    <name type="scientific">Araneus ventricosus</name>
    <name type="common">Orbweaver spider</name>
    <name type="synonym">Epeira ventricosa</name>
    <dbReference type="NCBI Taxonomy" id="182803"/>
    <lineage>
        <taxon>Eukaryota</taxon>
        <taxon>Metazoa</taxon>
        <taxon>Ecdysozoa</taxon>
        <taxon>Arthropoda</taxon>
        <taxon>Chelicerata</taxon>
        <taxon>Arachnida</taxon>
        <taxon>Araneae</taxon>
        <taxon>Araneomorphae</taxon>
        <taxon>Entelegynae</taxon>
        <taxon>Araneoidea</taxon>
        <taxon>Araneidae</taxon>
        <taxon>Araneus</taxon>
    </lineage>
</organism>